<accession>A0A939JVT8</accession>
<keyword evidence="3 6" id="KW-0479">Metal-binding</keyword>
<evidence type="ECO:0000313" key="10">
    <source>
        <dbReference type="Proteomes" id="UP000664122"/>
    </source>
</evidence>
<dbReference type="GO" id="GO:0020037">
    <property type="term" value="F:heme binding"/>
    <property type="evidence" value="ECO:0007669"/>
    <property type="project" value="InterPro"/>
</dbReference>
<keyword evidence="8" id="KW-0732">Signal</keyword>
<dbReference type="InterPro" id="IPR010980">
    <property type="entry name" value="Cyt_c/b562"/>
</dbReference>
<dbReference type="GO" id="GO:0005506">
    <property type="term" value="F:iron ion binding"/>
    <property type="evidence" value="ECO:0007669"/>
    <property type="project" value="InterPro"/>
</dbReference>
<protein>
    <submittedName>
        <fullName evidence="9">Cytochrome c</fullName>
    </submittedName>
</protein>
<evidence type="ECO:0000256" key="1">
    <source>
        <dbReference type="ARBA" id="ARBA00022448"/>
    </source>
</evidence>
<gene>
    <name evidence="9" type="ORF">J1C48_07080</name>
</gene>
<dbReference type="SUPFAM" id="SSF47175">
    <property type="entry name" value="Cytochromes"/>
    <property type="match status" value="1"/>
</dbReference>
<dbReference type="Gene3D" id="1.20.120.10">
    <property type="entry name" value="Cytochrome c/b562"/>
    <property type="match status" value="1"/>
</dbReference>
<dbReference type="AlphaFoldDB" id="A0A939JVT8"/>
<dbReference type="GO" id="GO:0022900">
    <property type="term" value="P:electron transport chain"/>
    <property type="evidence" value="ECO:0007669"/>
    <property type="project" value="InterPro"/>
</dbReference>
<name>A0A939JVT8_9HYPH</name>
<evidence type="ECO:0000256" key="7">
    <source>
        <dbReference type="PIRSR" id="PIRSR000027-2"/>
    </source>
</evidence>
<reference evidence="9" key="1">
    <citation type="submission" date="2021-03" db="EMBL/GenBank/DDBJ databases">
        <title>Whole genome sequence of Jiella sp. CQZ9-1.</title>
        <authorList>
            <person name="Tuo L."/>
        </authorList>
    </citation>
    <scope>NUCLEOTIDE SEQUENCE</scope>
    <source>
        <strain evidence="9">CQZ9-1</strain>
    </source>
</reference>
<feature type="binding site" description="axial binding residue" evidence="6">
    <location>
        <position position="145"/>
    </location>
    <ligand>
        <name>heme c</name>
        <dbReference type="ChEBI" id="CHEBI:61717"/>
    </ligand>
    <ligandPart>
        <name>Fe</name>
        <dbReference type="ChEBI" id="CHEBI:18248"/>
    </ligandPart>
</feature>
<keyword evidence="2 7" id="KW-0349">Heme</keyword>
<dbReference type="PROSITE" id="PS51009">
    <property type="entry name" value="CYTCII"/>
    <property type="match status" value="1"/>
</dbReference>
<proteinExistence type="predicted"/>
<evidence type="ECO:0000256" key="6">
    <source>
        <dbReference type="PIRSR" id="PIRSR000027-1"/>
    </source>
</evidence>
<keyword evidence="10" id="KW-1185">Reference proteome</keyword>
<evidence type="ECO:0000256" key="4">
    <source>
        <dbReference type="ARBA" id="ARBA00022982"/>
    </source>
</evidence>
<evidence type="ECO:0000256" key="2">
    <source>
        <dbReference type="ARBA" id="ARBA00022617"/>
    </source>
</evidence>
<dbReference type="GO" id="GO:0042597">
    <property type="term" value="C:periplasmic space"/>
    <property type="evidence" value="ECO:0007669"/>
    <property type="project" value="InterPro"/>
</dbReference>
<organism evidence="9 10">
    <name type="scientific">Jiella flava</name>
    <dbReference type="NCBI Taxonomy" id="2816857"/>
    <lineage>
        <taxon>Bacteria</taxon>
        <taxon>Pseudomonadati</taxon>
        <taxon>Pseudomonadota</taxon>
        <taxon>Alphaproteobacteria</taxon>
        <taxon>Hyphomicrobiales</taxon>
        <taxon>Aurantimonadaceae</taxon>
        <taxon>Jiella</taxon>
    </lineage>
</organism>
<comment type="PTM">
    <text evidence="7">Binds 1 heme group per subunit.</text>
</comment>
<dbReference type="GO" id="GO:0009055">
    <property type="term" value="F:electron transfer activity"/>
    <property type="evidence" value="ECO:0007669"/>
    <property type="project" value="InterPro"/>
</dbReference>
<dbReference type="Pfam" id="PF01322">
    <property type="entry name" value="Cytochrom_C_2"/>
    <property type="match status" value="1"/>
</dbReference>
<keyword evidence="1" id="KW-0813">Transport</keyword>
<comment type="caution">
    <text evidence="9">The sequence shown here is derived from an EMBL/GenBank/DDBJ whole genome shotgun (WGS) entry which is preliminary data.</text>
</comment>
<feature type="binding site" description="covalent" evidence="7">
    <location>
        <position position="144"/>
    </location>
    <ligand>
        <name>heme c</name>
        <dbReference type="ChEBI" id="CHEBI:61717"/>
    </ligand>
</feature>
<evidence type="ECO:0000256" key="8">
    <source>
        <dbReference type="SAM" id="SignalP"/>
    </source>
</evidence>
<dbReference type="InterPro" id="IPR002321">
    <property type="entry name" value="Cyt_c_II"/>
</dbReference>
<evidence type="ECO:0000313" key="9">
    <source>
        <dbReference type="EMBL" id="MBO0662332.1"/>
    </source>
</evidence>
<feature type="binding site" description="covalent" evidence="7">
    <location>
        <position position="141"/>
    </location>
    <ligand>
        <name>heme c</name>
        <dbReference type="ChEBI" id="CHEBI:61717"/>
    </ligand>
</feature>
<evidence type="ECO:0000256" key="5">
    <source>
        <dbReference type="ARBA" id="ARBA00023004"/>
    </source>
</evidence>
<keyword evidence="5 6" id="KW-0408">Iron</keyword>
<dbReference type="PIRSF" id="PIRSF000027">
    <property type="entry name" value="Cytc_c_prime"/>
    <property type="match status" value="1"/>
</dbReference>
<dbReference type="InterPro" id="IPR012127">
    <property type="entry name" value="Cyt_c_prime"/>
</dbReference>
<dbReference type="RefSeq" id="WP_207257097.1">
    <property type="nucleotide sequence ID" value="NZ_JAFMPP010000004.1"/>
</dbReference>
<feature type="chain" id="PRO_5037437522" evidence="8">
    <location>
        <begin position="27"/>
        <end position="153"/>
    </location>
</feature>
<sequence length="153" mass="16799">MSAARPFTFAPLVVAIAAIFAVPAIAANLDAIKERQHLMKENGKATKAGAAMLKGQAEFSPDKAKEVFTQMHEVAMKFGDYFPEDSKTGNKTEAAPAIWNKPDAFKAELMKYQKDTQAALDANPQDLKAFGQSFAMVTKNCKGCHQEFRVDKR</sequence>
<keyword evidence="4" id="KW-0249">Electron transport</keyword>
<evidence type="ECO:0000256" key="3">
    <source>
        <dbReference type="ARBA" id="ARBA00022723"/>
    </source>
</evidence>
<feature type="signal peptide" evidence="8">
    <location>
        <begin position="1"/>
        <end position="26"/>
    </location>
</feature>
<dbReference type="EMBL" id="JAFMPP010000004">
    <property type="protein sequence ID" value="MBO0662332.1"/>
    <property type="molecule type" value="Genomic_DNA"/>
</dbReference>
<dbReference type="Proteomes" id="UP000664122">
    <property type="component" value="Unassembled WGS sequence"/>
</dbReference>